<dbReference type="InterPro" id="IPR000683">
    <property type="entry name" value="Gfo/Idh/MocA-like_OxRdtase_N"/>
</dbReference>
<feature type="domain" description="Gfo/Idh/MocA-like oxidoreductase N-terminal" evidence="2">
    <location>
        <begin position="6"/>
        <end position="118"/>
    </location>
</feature>
<dbReference type="SUPFAM" id="SSF55347">
    <property type="entry name" value="Glyceraldehyde-3-phosphate dehydrogenase-like, C-terminal domain"/>
    <property type="match status" value="1"/>
</dbReference>
<dbReference type="InterPro" id="IPR036291">
    <property type="entry name" value="NAD(P)-bd_dom_sf"/>
</dbReference>
<dbReference type="Pfam" id="PF01408">
    <property type="entry name" value="GFO_IDH_MocA"/>
    <property type="match status" value="1"/>
</dbReference>
<dbReference type="SUPFAM" id="SSF51735">
    <property type="entry name" value="NAD(P)-binding Rossmann-fold domains"/>
    <property type="match status" value="1"/>
</dbReference>
<comment type="caution">
    <text evidence="4">The sequence shown here is derived from an EMBL/GenBank/DDBJ whole genome shotgun (WGS) entry which is preliminary data.</text>
</comment>
<protein>
    <submittedName>
        <fullName evidence="4">Gfo/Idh/MocA family oxidoreductase</fullName>
    </submittedName>
</protein>
<evidence type="ECO:0000259" key="3">
    <source>
        <dbReference type="Pfam" id="PF02894"/>
    </source>
</evidence>
<dbReference type="InterPro" id="IPR004104">
    <property type="entry name" value="Gfo/Idh/MocA-like_OxRdtase_C"/>
</dbReference>
<comment type="similarity">
    <text evidence="1">Belongs to the Gfo/Idh/MocA family.</text>
</comment>
<dbReference type="PANTHER" id="PTHR43249">
    <property type="entry name" value="UDP-N-ACETYL-2-AMINO-2-DEOXY-D-GLUCURONATE OXIDASE"/>
    <property type="match status" value="1"/>
</dbReference>
<dbReference type="GO" id="GO:0000166">
    <property type="term" value="F:nucleotide binding"/>
    <property type="evidence" value="ECO:0007669"/>
    <property type="project" value="InterPro"/>
</dbReference>
<feature type="domain" description="Gfo/Idh/MocA-like oxidoreductase C-terminal" evidence="3">
    <location>
        <begin position="139"/>
        <end position="362"/>
    </location>
</feature>
<evidence type="ECO:0000256" key="1">
    <source>
        <dbReference type="ARBA" id="ARBA00010928"/>
    </source>
</evidence>
<dbReference type="InterPro" id="IPR052515">
    <property type="entry name" value="Gfo/Idh/MocA_Oxidoreductase"/>
</dbReference>
<evidence type="ECO:0000313" key="5">
    <source>
        <dbReference type="Proteomes" id="UP000285456"/>
    </source>
</evidence>
<keyword evidence="5" id="KW-1185">Reference proteome</keyword>
<dbReference type="AlphaFoldDB" id="A0A417YC47"/>
<evidence type="ECO:0000313" key="4">
    <source>
        <dbReference type="EMBL" id="RHW30258.1"/>
    </source>
</evidence>
<dbReference type="EMBL" id="QWEH01000015">
    <property type="protein sequence ID" value="RHW30258.1"/>
    <property type="molecule type" value="Genomic_DNA"/>
</dbReference>
<dbReference type="Gene3D" id="3.40.50.720">
    <property type="entry name" value="NAD(P)-binding Rossmann-like Domain"/>
    <property type="match status" value="1"/>
</dbReference>
<dbReference type="Pfam" id="PF02894">
    <property type="entry name" value="GFO_IDH_MocA_C"/>
    <property type="match status" value="1"/>
</dbReference>
<sequence>MMEKVRLGIIGLGAQGGAYAGFITEGRVPNMVVGAICDIDPDKKALAQEKYPDVPFYDNYIDMLESGDVDAVVTCVPHYLHPEMGIESLKRDVHALVEKPAGVYTKQVKELNDFAATKPELTFGIMFNQRTNKLYQKVKEVIDNGEIGNIRRTNWIITTWWRPQGYYDQSAWRATWEGEGGGVLVNQAPHQLDLLQWIAGMPKKVYSNVKYGYQRDIAVEDEVTALLDYGNGATGTFITCTHDIMGTDRFEIHGDKGKIVVDDSETVTIKRLKTPESEMSATMDMQDVMRIFMGAGPGEIYDEEVIKFESVWGEQHTSVMENFAANILEGTPLLAPGSDGINGVALANAIHLSSWLGKEVELPVDEDEYFAALTKKIEEEKKSPIPK</sequence>
<gene>
    <name evidence="4" type="ORF">D1B32_18265</name>
</gene>
<dbReference type="PANTHER" id="PTHR43249:SF1">
    <property type="entry name" value="D-GLUCOSIDE 3-DEHYDROGENASE"/>
    <property type="match status" value="1"/>
</dbReference>
<dbReference type="Proteomes" id="UP000285456">
    <property type="component" value="Unassembled WGS sequence"/>
</dbReference>
<name>A0A417YC47_9BACI</name>
<organism evidence="4 5">
    <name type="scientific">Oceanobacillus profundus</name>
    <dbReference type="NCBI Taxonomy" id="372463"/>
    <lineage>
        <taxon>Bacteria</taxon>
        <taxon>Bacillati</taxon>
        <taxon>Bacillota</taxon>
        <taxon>Bacilli</taxon>
        <taxon>Bacillales</taxon>
        <taxon>Bacillaceae</taxon>
        <taxon>Oceanobacillus</taxon>
    </lineage>
</organism>
<proteinExistence type="inferred from homology"/>
<accession>A0A417YC47</accession>
<reference evidence="4 5" key="1">
    <citation type="journal article" date="2007" name="Int. J. Syst. Evol. Microbiol.">
        <title>Oceanobacillus profundus sp. nov., isolated from a deep-sea sediment core.</title>
        <authorList>
            <person name="Kim Y.G."/>
            <person name="Choi D.H."/>
            <person name="Hyun S."/>
            <person name="Cho B.C."/>
        </authorList>
    </citation>
    <scope>NUCLEOTIDE SEQUENCE [LARGE SCALE GENOMIC DNA]</scope>
    <source>
        <strain evidence="4 5">DSM 18246</strain>
    </source>
</reference>
<dbReference type="Gene3D" id="3.30.360.10">
    <property type="entry name" value="Dihydrodipicolinate Reductase, domain 2"/>
    <property type="match status" value="1"/>
</dbReference>
<dbReference type="OrthoDB" id="9815825at2"/>
<evidence type="ECO:0000259" key="2">
    <source>
        <dbReference type="Pfam" id="PF01408"/>
    </source>
</evidence>